<evidence type="ECO:0000313" key="3">
    <source>
        <dbReference type="EMBL" id="MEZ0474326.1"/>
    </source>
</evidence>
<dbReference type="RefSeq" id="WP_370563487.1">
    <property type="nucleotide sequence ID" value="NZ_JBFWIB010000004.1"/>
</dbReference>
<feature type="domain" description="DUF5916" evidence="2">
    <location>
        <begin position="376"/>
        <end position="703"/>
    </location>
</feature>
<dbReference type="Pfam" id="PF19313">
    <property type="entry name" value="DUF5916"/>
    <property type="match status" value="2"/>
</dbReference>
<keyword evidence="1" id="KW-0732">Signal</keyword>
<keyword evidence="4" id="KW-1185">Reference proteome</keyword>
<gene>
    <name evidence="3" type="ORF">AB6713_06805</name>
</gene>
<reference evidence="3 4" key="1">
    <citation type="submission" date="2024-07" db="EMBL/GenBank/DDBJ databases">
        <title>Luteimonas salilacus sp. nov., isolated from the shore soil of Salt Lake in Tibet of China.</title>
        <authorList>
            <person name="Zhang X."/>
            <person name="Li A."/>
        </authorList>
    </citation>
    <scope>NUCLEOTIDE SEQUENCE [LARGE SCALE GENOMIC DNA]</scope>
    <source>
        <strain evidence="3 4">B3-2-R+30</strain>
    </source>
</reference>
<feature type="domain" description="DUF5916" evidence="2">
    <location>
        <begin position="222"/>
        <end position="317"/>
    </location>
</feature>
<protein>
    <submittedName>
        <fullName evidence="3">DUF5916 domain-containing protein</fullName>
    </submittedName>
</protein>
<evidence type="ECO:0000256" key="1">
    <source>
        <dbReference type="SAM" id="SignalP"/>
    </source>
</evidence>
<sequence>MPNLSIVAIACLFACPALANAALVIDGRPDEAEWENAHRYADFRVVVPYTLGEPTLPTEALLLSTPDGIAVAFINTHPPEVPRLKPRLERDQSRASDHVNFIIDFDGDGRVGYGYSVLLSGSIADYVVTNETSFNYDWNGDWRSAVHETDEGWTVEMLIPWSAVAMRGSDTPSRLVKVHFDRVLGTTRERSGAPPAAASRGRFVSDFAPLEIPQYRRASFHVFPYLTAQQDFVDDDRDYKLGADLFWKPSAGFQLSAALNPDFGQVEADELVVNFDAIETLFTDRRPFFTENQGFFDLHTPDDGQLIYTRRIGGASDDGSGRAADIDAALKVNGSFGSLGYGALAAQEADDAGRSFYAARLLRSLGPALSVGWLGTYAERPALDRDANVQTFDLSLRPGPQWRVDAQLLASAVKTGEVSTRGDGAWARVKWTPTDGWQHEVEALHFGRDLDFNDMGYQRRPGLNQLQATTEYVHRAAAGNARLRATRWRAKAQARSNDDGEALPGVLRLTQTSDFRSGASLQFDLTLESAGIDDLISRGNGDWERPARQRLIVTHRTPVQRHWQLRSELHVFEAGLGGTAVGEKFMLDWFPRDDFNLQLRVEPLHPGDWLVWERGREFGRYRRRMHIYGVDANWFPGRKHEFRLKAQWLAVDAREGRGYRLEGGTLAATGERLPDFAVNSFGLQLRYRYEFAPRSDLYLVYSRGGTLTTEGDPQSSFDLLEEALQLRDADQFLAKLRFRF</sequence>
<comment type="caution">
    <text evidence="3">The sequence shown here is derived from an EMBL/GenBank/DDBJ whole genome shotgun (WGS) entry which is preliminary data.</text>
</comment>
<feature type="signal peptide" evidence="1">
    <location>
        <begin position="1"/>
        <end position="21"/>
    </location>
</feature>
<dbReference type="Proteomes" id="UP001566331">
    <property type="component" value="Unassembled WGS sequence"/>
</dbReference>
<dbReference type="Gene3D" id="2.60.40.1190">
    <property type="match status" value="1"/>
</dbReference>
<dbReference type="EMBL" id="JBFWIC010000007">
    <property type="protein sequence ID" value="MEZ0474326.1"/>
    <property type="molecule type" value="Genomic_DNA"/>
</dbReference>
<proteinExistence type="predicted"/>
<organism evidence="3 4">
    <name type="scientific">Luteimonas salinilitoris</name>
    <dbReference type="NCBI Taxonomy" id="3237697"/>
    <lineage>
        <taxon>Bacteria</taxon>
        <taxon>Pseudomonadati</taxon>
        <taxon>Pseudomonadota</taxon>
        <taxon>Gammaproteobacteria</taxon>
        <taxon>Lysobacterales</taxon>
        <taxon>Lysobacteraceae</taxon>
        <taxon>Luteimonas</taxon>
    </lineage>
</organism>
<dbReference type="InterPro" id="IPR045670">
    <property type="entry name" value="DUF5916"/>
</dbReference>
<feature type="chain" id="PRO_5047026648" evidence="1">
    <location>
        <begin position="22"/>
        <end position="740"/>
    </location>
</feature>
<accession>A0ABV4HNL1</accession>
<name>A0ABV4HNL1_9GAMM</name>
<dbReference type="SUPFAM" id="SSF49344">
    <property type="entry name" value="CBD9-like"/>
    <property type="match status" value="1"/>
</dbReference>
<evidence type="ECO:0000259" key="2">
    <source>
        <dbReference type="Pfam" id="PF19313"/>
    </source>
</evidence>
<evidence type="ECO:0000313" key="4">
    <source>
        <dbReference type="Proteomes" id="UP001566331"/>
    </source>
</evidence>